<sequence length="144" mass="16263">METQNLIAKAEVAIHADAAKVWQALTDPAIIQQYMFGTKVESDWKQGSAIVWKGEWKGKAYEDKGVITGITPPQQLQYTHFSPLSGKEDKPENYHTVTITLEKYGGGTRVTLQQDKNANEKSQQESQQNWQQMLQGLRDVVERG</sequence>
<protein>
    <submittedName>
        <fullName evidence="4">Uncharacterized conserved protein YndB, AHSA1/START domain</fullName>
    </submittedName>
</protein>
<dbReference type="Gene3D" id="3.30.530.20">
    <property type="match status" value="1"/>
</dbReference>
<evidence type="ECO:0000256" key="2">
    <source>
        <dbReference type="SAM" id="MobiDB-lite"/>
    </source>
</evidence>
<keyword evidence="5" id="KW-1185">Reference proteome</keyword>
<dbReference type="InterPro" id="IPR013538">
    <property type="entry name" value="ASHA1/2-like_C"/>
</dbReference>
<accession>A0A1M7A0U4</accession>
<dbReference type="EMBL" id="FRBL01000003">
    <property type="protein sequence ID" value="SHL36382.1"/>
    <property type="molecule type" value="Genomic_DNA"/>
</dbReference>
<feature type="region of interest" description="Disordered" evidence="2">
    <location>
        <begin position="113"/>
        <end position="144"/>
    </location>
</feature>
<comment type="similarity">
    <text evidence="1">Belongs to the AHA1 family.</text>
</comment>
<gene>
    <name evidence="4" type="ORF">SAMN05444266_10381</name>
</gene>
<reference evidence="4 5" key="1">
    <citation type="submission" date="2016-11" db="EMBL/GenBank/DDBJ databases">
        <authorList>
            <person name="Jaros S."/>
            <person name="Januszkiewicz K."/>
            <person name="Wedrychowicz H."/>
        </authorList>
    </citation>
    <scope>NUCLEOTIDE SEQUENCE [LARGE SCALE GENOMIC DNA]</scope>
    <source>
        <strain evidence="4 5">DSM 27406</strain>
    </source>
</reference>
<dbReference type="Proteomes" id="UP000184420">
    <property type="component" value="Unassembled WGS sequence"/>
</dbReference>
<proteinExistence type="inferred from homology"/>
<organism evidence="4 5">
    <name type="scientific">Chitinophaga jiangningensis</name>
    <dbReference type="NCBI Taxonomy" id="1419482"/>
    <lineage>
        <taxon>Bacteria</taxon>
        <taxon>Pseudomonadati</taxon>
        <taxon>Bacteroidota</taxon>
        <taxon>Chitinophagia</taxon>
        <taxon>Chitinophagales</taxon>
        <taxon>Chitinophagaceae</taxon>
        <taxon>Chitinophaga</taxon>
    </lineage>
</organism>
<dbReference type="InterPro" id="IPR023393">
    <property type="entry name" value="START-like_dom_sf"/>
</dbReference>
<evidence type="ECO:0000313" key="5">
    <source>
        <dbReference type="Proteomes" id="UP000184420"/>
    </source>
</evidence>
<name>A0A1M7A0U4_9BACT</name>
<dbReference type="OrthoDB" id="2355173at2"/>
<feature type="compositionally biased region" description="Low complexity" evidence="2">
    <location>
        <begin position="124"/>
        <end position="135"/>
    </location>
</feature>
<dbReference type="SUPFAM" id="SSF55961">
    <property type="entry name" value="Bet v1-like"/>
    <property type="match status" value="1"/>
</dbReference>
<evidence type="ECO:0000259" key="3">
    <source>
        <dbReference type="Pfam" id="PF08327"/>
    </source>
</evidence>
<dbReference type="Pfam" id="PF08327">
    <property type="entry name" value="AHSA1"/>
    <property type="match status" value="1"/>
</dbReference>
<evidence type="ECO:0000313" key="4">
    <source>
        <dbReference type="EMBL" id="SHL36382.1"/>
    </source>
</evidence>
<dbReference type="AlphaFoldDB" id="A0A1M7A0U4"/>
<dbReference type="RefSeq" id="WP_073079737.1">
    <property type="nucleotide sequence ID" value="NZ_FRBL01000003.1"/>
</dbReference>
<feature type="domain" description="Activator of Hsp90 ATPase homologue 1/2-like C-terminal" evidence="3">
    <location>
        <begin position="16"/>
        <end position="142"/>
    </location>
</feature>
<evidence type="ECO:0000256" key="1">
    <source>
        <dbReference type="ARBA" id="ARBA00006817"/>
    </source>
</evidence>